<dbReference type="EMBL" id="RHHR01000013">
    <property type="protein sequence ID" value="RNB74796.1"/>
    <property type="molecule type" value="Genomic_DNA"/>
</dbReference>
<accession>A0A3M8CGB4</accession>
<sequence>MGKVVPGRFTAKMEGSFVVFIIGMRINNRLALHKWVPVASAMGGMLKELYQNPELGFLGTTSHWNMRELTTIQYWRSYEHLENYARHSHNHLTAWRKFNKAIGTDGTVGIFHETYLVEEGKYECLYGNMPVWGLAQAGEHVPAVGKRETARRRLGGENEPAVPSPPQ</sequence>
<dbReference type="RefSeq" id="WP_122908615.1">
    <property type="nucleotide sequence ID" value="NZ_CBCSBE010000005.1"/>
</dbReference>
<organism evidence="1 2">
    <name type="scientific">Brevibacillus invocatus</name>
    <dbReference type="NCBI Taxonomy" id="173959"/>
    <lineage>
        <taxon>Bacteria</taxon>
        <taxon>Bacillati</taxon>
        <taxon>Bacillota</taxon>
        <taxon>Bacilli</taxon>
        <taxon>Bacillales</taxon>
        <taxon>Paenibacillaceae</taxon>
        <taxon>Brevibacillus</taxon>
    </lineage>
</organism>
<evidence type="ECO:0000313" key="2">
    <source>
        <dbReference type="Proteomes" id="UP000282028"/>
    </source>
</evidence>
<comment type="caution">
    <text evidence="1">The sequence shown here is derived from an EMBL/GenBank/DDBJ whole genome shotgun (WGS) entry which is preliminary data.</text>
</comment>
<gene>
    <name evidence="1" type="ORF">EDM52_08695</name>
</gene>
<dbReference type="AlphaFoldDB" id="A0A3M8CGB4"/>
<proteinExistence type="predicted"/>
<evidence type="ECO:0000313" key="1">
    <source>
        <dbReference type="EMBL" id="RNB74796.1"/>
    </source>
</evidence>
<dbReference type="Pfam" id="PF13826">
    <property type="entry name" value="Monooxy_af470-like"/>
    <property type="match status" value="1"/>
</dbReference>
<keyword evidence="2" id="KW-1185">Reference proteome</keyword>
<protein>
    <submittedName>
        <fullName evidence="1">DUF4188 domain-containing protein</fullName>
    </submittedName>
</protein>
<name>A0A3M8CGB4_9BACL</name>
<dbReference type="Proteomes" id="UP000282028">
    <property type="component" value="Unassembled WGS sequence"/>
</dbReference>
<dbReference type="OrthoDB" id="7566033at2"/>
<reference evidence="1 2" key="1">
    <citation type="submission" date="2018-10" db="EMBL/GenBank/DDBJ databases">
        <title>Phylogenomics of Brevibacillus.</title>
        <authorList>
            <person name="Dunlap C."/>
        </authorList>
    </citation>
    <scope>NUCLEOTIDE SEQUENCE [LARGE SCALE GENOMIC DNA]</scope>
    <source>
        <strain evidence="1 2">JCM 12215</strain>
    </source>
</reference>
<dbReference type="InterPro" id="IPR025444">
    <property type="entry name" value="Monooxy_af470"/>
</dbReference>